<protein>
    <submittedName>
        <fullName evidence="1">VP1</fullName>
    </submittedName>
</protein>
<dbReference type="EMBL" id="JN857343">
    <property type="protein sequence ID" value="AFH02757.1"/>
    <property type="molecule type" value="Genomic_DNA"/>
</dbReference>
<feature type="non-terminal residue" evidence="1">
    <location>
        <position position="1"/>
    </location>
</feature>
<organism evidence="1">
    <name type="scientific">Densovirus SC2886</name>
    <dbReference type="NCBI Taxonomy" id="1169630"/>
    <lineage>
        <taxon>Viruses</taxon>
        <taxon>Monodnaviria</taxon>
        <taxon>Shotokuvirae</taxon>
        <taxon>Cossaviricota</taxon>
        <taxon>Quintoviricetes</taxon>
        <taxon>Piccovirales</taxon>
        <taxon>Parvoviridae</taxon>
        <taxon>Densovirinae</taxon>
    </lineage>
</organism>
<sequence>QPNSFLLHFKKSYHFMFKPGLPQRRAVSLPVNVNEKGRGFEEWRGSIYAIPWHDIRMYCSLREYEMLRTQFTNVKVESCRVVTTNMGVRLPFVTGQTVSTVANANAQYPIADFYNVNKDYACKLYQDGIDDFLKKCVGTPEIVTGDVPSSAAPAAWTNEFTNL</sequence>
<evidence type="ECO:0000313" key="1">
    <source>
        <dbReference type="EMBL" id="AFH02757.1"/>
    </source>
</evidence>
<accession>H9XTM0</accession>
<dbReference type="InterPro" id="IPR016184">
    <property type="entry name" value="Capsid/spike_ssDNA_virus"/>
</dbReference>
<reference evidence="1" key="1">
    <citation type="journal article" date="2012" name="J. Virol.">
        <title>Metagenomic analysis of viruses from bat fecal samples reveals many novel viruses in insectivorous bats in china.</title>
        <authorList>
            <person name="Ge X."/>
            <person name="Li Y."/>
            <person name="Yang X."/>
            <person name="Zhang H."/>
            <person name="Zhou P."/>
            <person name="Zhang Y."/>
            <person name="Shi Z."/>
        </authorList>
    </citation>
    <scope>NUCLEOTIDE SEQUENCE</scope>
</reference>
<feature type="non-terminal residue" evidence="1">
    <location>
        <position position="163"/>
    </location>
</feature>
<name>H9XTM0_9VIRU</name>
<proteinExistence type="predicted"/>
<dbReference type="SUPFAM" id="SSF88645">
    <property type="entry name" value="ssDNA viruses"/>
    <property type="match status" value="1"/>
</dbReference>